<evidence type="ECO:0000313" key="1">
    <source>
        <dbReference type="EMBL" id="MFC2925612.1"/>
    </source>
</evidence>
<gene>
    <name evidence="1" type="ORF">ACFOOR_05795</name>
</gene>
<name>A0ABV6ZW38_9PROT</name>
<evidence type="ECO:0000313" key="2">
    <source>
        <dbReference type="Proteomes" id="UP001595379"/>
    </source>
</evidence>
<dbReference type="InterPro" id="IPR021322">
    <property type="entry name" value="DUF2924"/>
</dbReference>
<reference evidence="2" key="1">
    <citation type="journal article" date="2019" name="Int. J. Syst. Evol. Microbiol.">
        <title>The Global Catalogue of Microorganisms (GCM) 10K type strain sequencing project: providing services to taxonomists for standard genome sequencing and annotation.</title>
        <authorList>
            <consortium name="The Broad Institute Genomics Platform"/>
            <consortium name="The Broad Institute Genome Sequencing Center for Infectious Disease"/>
            <person name="Wu L."/>
            <person name="Ma J."/>
        </authorList>
    </citation>
    <scope>NUCLEOTIDE SEQUENCE [LARGE SCALE GENOMIC DNA]</scope>
    <source>
        <strain evidence="2">KCTC 52487</strain>
    </source>
</reference>
<dbReference type="EMBL" id="JBHRSV010000005">
    <property type="protein sequence ID" value="MFC2925612.1"/>
    <property type="molecule type" value="Genomic_DNA"/>
</dbReference>
<dbReference type="RefSeq" id="WP_343165377.1">
    <property type="nucleotide sequence ID" value="NZ_JBHRSV010000005.1"/>
</dbReference>
<accession>A0ABV6ZW38</accession>
<protein>
    <submittedName>
        <fullName evidence="1">DUF2924 domain-containing protein</fullName>
    </submittedName>
</protein>
<organism evidence="1 2">
    <name type="scientific">Hyphobacterium vulgare</name>
    <dbReference type="NCBI Taxonomy" id="1736751"/>
    <lineage>
        <taxon>Bacteria</taxon>
        <taxon>Pseudomonadati</taxon>
        <taxon>Pseudomonadota</taxon>
        <taxon>Alphaproteobacteria</taxon>
        <taxon>Maricaulales</taxon>
        <taxon>Maricaulaceae</taxon>
        <taxon>Hyphobacterium</taxon>
    </lineage>
</organism>
<dbReference type="Proteomes" id="UP001595379">
    <property type="component" value="Unassembled WGS sequence"/>
</dbReference>
<proteinExistence type="predicted"/>
<sequence>MAISASLDLKARLAELESGSREALLPVWREVMKRPVPRRISREMLVRVLAWHIQAQAIGGYDTSTRRRLKQAAMGRVTAPASASLKPGARLVREWNGISHTVDIVDGGAVWQGQRYRSLSAVARAITGARWSGPRFFGLVHRKGDDKAEVAP</sequence>
<keyword evidence="2" id="KW-1185">Reference proteome</keyword>
<dbReference type="Pfam" id="PF11149">
    <property type="entry name" value="DUF2924"/>
    <property type="match status" value="1"/>
</dbReference>
<comment type="caution">
    <text evidence="1">The sequence shown here is derived from an EMBL/GenBank/DDBJ whole genome shotgun (WGS) entry which is preliminary data.</text>
</comment>